<reference evidence="3" key="1">
    <citation type="submission" date="2024-06" db="EMBL/GenBank/DDBJ databases">
        <title>Streptomyces sp. strain HUAS MG91 genome sequences.</title>
        <authorList>
            <person name="Mo P."/>
        </authorList>
    </citation>
    <scope>NUCLEOTIDE SEQUENCE</scope>
    <source>
        <strain evidence="3">HUAS MG91</strain>
    </source>
</reference>
<sequence length="144" mass="16020">MLSFAYLKEADLAPLATAADSWKGLPAKYQSLRDEFTRRVLDRLEGHWEGDAAESAFATMKKARKQYEDAAVEAGRIARLLADAHDEFSTYQKQLHALLEEAPGDGFRISDKGVIEDVDKRWDSPTASAAEGFATERKEAWSPA</sequence>
<dbReference type="InterPro" id="IPR000030">
    <property type="entry name" value="PPE_dom"/>
</dbReference>
<dbReference type="InterPro" id="IPR038332">
    <property type="entry name" value="PPE_sf"/>
</dbReference>
<dbReference type="InterPro" id="IPR036689">
    <property type="entry name" value="ESAT-6-like_sf"/>
</dbReference>
<dbReference type="EMBL" id="CP159534">
    <property type="protein sequence ID" value="XCJ72770.1"/>
    <property type="molecule type" value="Genomic_DNA"/>
</dbReference>
<protein>
    <submittedName>
        <fullName evidence="3">PPE domain-containing protein</fullName>
    </submittedName>
</protein>
<accession>A0AAU8IWF4</accession>
<dbReference type="Pfam" id="PF00823">
    <property type="entry name" value="PPE"/>
    <property type="match status" value="1"/>
</dbReference>
<evidence type="ECO:0000259" key="2">
    <source>
        <dbReference type="Pfam" id="PF00823"/>
    </source>
</evidence>
<comment type="similarity">
    <text evidence="1">Belongs to the mycobacterial PPE family.</text>
</comment>
<organism evidence="3">
    <name type="scientific">Streptomyces tabacisoli</name>
    <dbReference type="NCBI Taxonomy" id="3156398"/>
    <lineage>
        <taxon>Bacteria</taxon>
        <taxon>Bacillati</taxon>
        <taxon>Actinomycetota</taxon>
        <taxon>Actinomycetes</taxon>
        <taxon>Kitasatosporales</taxon>
        <taxon>Streptomycetaceae</taxon>
        <taxon>Streptomyces</taxon>
    </lineage>
</organism>
<feature type="domain" description="PPE" evidence="2">
    <location>
        <begin position="13"/>
        <end position="89"/>
    </location>
</feature>
<evidence type="ECO:0000256" key="1">
    <source>
        <dbReference type="ARBA" id="ARBA00010652"/>
    </source>
</evidence>
<dbReference type="AlphaFoldDB" id="A0AAU8IWF4"/>
<dbReference type="Gene3D" id="1.20.1260.20">
    <property type="entry name" value="PPE superfamily"/>
    <property type="match status" value="1"/>
</dbReference>
<dbReference type="KEGG" id="stac:ABII15_23650"/>
<name>A0AAU8IWF4_9ACTN</name>
<dbReference type="SUPFAM" id="SSF140453">
    <property type="entry name" value="EsxAB dimer-like"/>
    <property type="match status" value="1"/>
</dbReference>
<dbReference type="RefSeq" id="WP_353944290.1">
    <property type="nucleotide sequence ID" value="NZ_CP159534.1"/>
</dbReference>
<proteinExistence type="inferred from homology"/>
<evidence type="ECO:0000313" key="3">
    <source>
        <dbReference type="EMBL" id="XCJ72770.1"/>
    </source>
</evidence>
<gene>
    <name evidence="3" type="ORF">ABII15_23650</name>
</gene>